<keyword evidence="2" id="KW-1185">Reference proteome</keyword>
<organism evidence="1 2">
    <name type="scientific">Cordyceps javanica</name>
    <dbReference type="NCBI Taxonomy" id="43265"/>
    <lineage>
        <taxon>Eukaryota</taxon>
        <taxon>Fungi</taxon>
        <taxon>Dikarya</taxon>
        <taxon>Ascomycota</taxon>
        <taxon>Pezizomycotina</taxon>
        <taxon>Sordariomycetes</taxon>
        <taxon>Hypocreomycetidae</taxon>
        <taxon>Hypocreales</taxon>
        <taxon>Cordycipitaceae</taxon>
        <taxon>Cordyceps</taxon>
    </lineage>
</organism>
<dbReference type="Proteomes" id="UP000315783">
    <property type="component" value="Unassembled WGS sequence"/>
</dbReference>
<sequence>MRQSIMPLASFCPTSDETPVASSGVRIAAAKSFEPCVESHGLPGLRLALILWGNFNTQPKYV</sequence>
<name>A0A545V0E1_9HYPO</name>
<evidence type="ECO:0000313" key="1">
    <source>
        <dbReference type="EMBL" id="TQV95186.1"/>
    </source>
</evidence>
<proteinExistence type="predicted"/>
<reference evidence="1 2" key="1">
    <citation type="journal article" date="2019" name="Appl. Microbiol. Biotechnol.">
        <title>Genome sequence of Isaria javanica and comparative genome analysis insights into family S53 peptidase evolution in fungal entomopathogens.</title>
        <authorList>
            <person name="Lin R."/>
            <person name="Zhang X."/>
            <person name="Xin B."/>
            <person name="Zou M."/>
            <person name="Gao Y."/>
            <person name="Qin F."/>
            <person name="Hu Q."/>
            <person name="Xie B."/>
            <person name="Cheng X."/>
        </authorList>
    </citation>
    <scope>NUCLEOTIDE SEQUENCE [LARGE SCALE GENOMIC DNA]</scope>
    <source>
        <strain evidence="1 2">IJ1G</strain>
    </source>
</reference>
<protein>
    <submittedName>
        <fullName evidence="1">Uncharacterized protein</fullName>
    </submittedName>
</protein>
<gene>
    <name evidence="1" type="ORF">IF1G_06173</name>
</gene>
<comment type="caution">
    <text evidence="1">The sequence shown here is derived from an EMBL/GenBank/DDBJ whole genome shotgun (WGS) entry which is preliminary data.</text>
</comment>
<evidence type="ECO:0000313" key="2">
    <source>
        <dbReference type="Proteomes" id="UP000315783"/>
    </source>
</evidence>
<accession>A0A545V0E1</accession>
<dbReference type="EMBL" id="SPUK01000008">
    <property type="protein sequence ID" value="TQV95186.1"/>
    <property type="molecule type" value="Genomic_DNA"/>
</dbReference>
<dbReference type="AlphaFoldDB" id="A0A545V0E1"/>